<gene>
    <name evidence="10" type="ORF">FN846DRAFT_897178</name>
</gene>
<keyword evidence="5 9" id="KW-0812">Transmembrane</keyword>
<dbReference type="GO" id="GO:0005886">
    <property type="term" value="C:plasma membrane"/>
    <property type="evidence" value="ECO:0007669"/>
    <property type="project" value="UniProtKB-SubCell"/>
</dbReference>
<evidence type="ECO:0000256" key="7">
    <source>
        <dbReference type="ARBA" id="ARBA00023136"/>
    </source>
</evidence>
<dbReference type="AlphaFoldDB" id="A0A5J5F8G4"/>
<dbReference type="Gene3D" id="1.20.58.340">
    <property type="entry name" value="Magnesium transport protein CorA, transmembrane region"/>
    <property type="match status" value="1"/>
</dbReference>
<dbReference type="GO" id="GO:0015095">
    <property type="term" value="F:magnesium ion transmembrane transporter activity"/>
    <property type="evidence" value="ECO:0007669"/>
    <property type="project" value="TreeGrafter"/>
</dbReference>
<evidence type="ECO:0008006" key="12">
    <source>
        <dbReference type="Google" id="ProtNLM"/>
    </source>
</evidence>
<dbReference type="EMBL" id="VXIS01000014">
    <property type="protein sequence ID" value="KAA8913534.1"/>
    <property type="molecule type" value="Genomic_DNA"/>
</dbReference>
<proteinExistence type="inferred from homology"/>
<feature type="region of interest" description="Disordered" evidence="8">
    <location>
        <begin position="247"/>
        <end position="273"/>
    </location>
</feature>
<dbReference type="OrthoDB" id="5430812at2759"/>
<evidence type="ECO:0000256" key="1">
    <source>
        <dbReference type="ARBA" id="ARBA00004651"/>
    </source>
</evidence>
<comment type="similarity">
    <text evidence="2">Belongs to the CorA metal ion transporter (MIT) (TC 1.A.35) family.</text>
</comment>
<evidence type="ECO:0000256" key="6">
    <source>
        <dbReference type="ARBA" id="ARBA00022989"/>
    </source>
</evidence>
<evidence type="ECO:0000313" key="11">
    <source>
        <dbReference type="Proteomes" id="UP000326924"/>
    </source>
</evidence>
<organism evidence="10 11">
    <name type="scientific">Sphaerosporella brunnea</name>
    <dbReference type="NCBI Taxonomy" id="1250544"/>
    <lineage>
        <taxon>Eukaryota</taxon>
        <taxon>Fungi</taxon>
        <taxon>Dikarya</taxon>
        <taxon>Ascomycota</taxon>
        <taxon>Pezizomycotina</taxon>
        <taxon>Pezizomycetes</taxon>
        <taxon>Pezizales</taxon>
        <taxon>Pyronemataceae</taxon>
        <taxon>Sphaerosporella</taxon>
    </lineage>
</organism>
<dbReference type="Pfam" id="PF01544">
    <property type="entry name" value="CorA"/>
    <property type="match status" value="1"/>
</dbReference>
<dbReference type="PANTHER" id="PTHR46494">
    <property type="entry name" value="CORA FAMILY METAL ION TRANSPORTER (EUROFUNG)"/>
    <property type="match status" value="1"/>
</dbReference>
<feature type="compositionally biased region" description="Basic and acidic residues" evidence="8">
    <location>
        <begin position="249"/>
        <end position="258"/>
    </location>
</feature>
<evidence type="ECO:0000256" key="5">
    <source>
        <dbReference type="ARBA" id="ARBA00022692"/>
    </source>
</evidence>
<evidence type="ECO:0000256" key="9">
    <source>
        <dbReference type="SAM" id="Phobius"/>
    </source>
</evidence>
<evidence type="ECO:0000256" key="2">
    <source>
        <dbReference type="ARBA" id="ARBA00009765"/>
    </source>
</evidence>
<evidence type="ECO:0000313" key="10">
    <source>
        <dbReference type="EMBL" id="KAA8913534.1"/>
    </source>
</evidence>
<dbReference type="Proteomes" id="UP000326924">
    <property type="component" value="Unassembled WGS sequence"/>
</dbReference>
<dbReference type="InParanoid" id="A0A5J5F8G4"/>
<dbReference type="SUPFAM" id="SSF144083">
    <property type="entry name" value="Magnesium transport protein CorA, transmembrane region"/>
    <property type="match status" value="1"/>
</dbReference>
<comment type="subcellular location">
    <subcellularLocation>
        <location evidence="1">Cell membrane</location>
        <topology evidence="1">Multi-pass membrane protein</topology>
    </subcellularLocation>
</comment>
<keyword evidence="4" id="KW-1003">Cell membrane</keyword>
<evidence type="ECO:0000256" key="8">
    <source>
        <dbReference type="SAM" id="MobiDB-lite"/>
    </source>
</evidence>
<comment type="caution">
    <text evidence="10">The sequence shown here is derived from an EMBL/GenBank/DDBJ whole genome shotgun (WGS) entry which is preliminary data.</text>
</comment>
<dbReference type="GO" id="GO:0015087">
    <property type="term" value="F:cobalt ion transmembrane transporter activity"/>
    <property type="evidence" value="ECO:0007669"/>
    <property type="project" value="TreeGrafter"/>
</dbReference>
<keyword evidence="7 9" id="KW-0472">Membrane</keyword>
<keyword evidence="3" id="KW-0813">Transport</keyword>
<reference evidence="10 11" key="1">
    <citation type="submission" date="2019-09" db="EMBL/GenBank/DDBJ databases">
        <title>Draft genome of the ectomycorrhizal ascomycete Sphaerosporella brunnea.</title>
        <authorList>
            <consortium name="DOE Joint Genome Institute"/>
            <person name="Benucci G.M."/>
            <person name="Marozzi G."/>
            <person name="Antonielli L."/>
            <person name="Sanchez S."/>
            <person name="Marco P."/>
            <person name="Wang X."/>
            <person name="Falini L.B."/>
            <person name="Barry K."/>
            <person name="Haridas S."/>
            <person name="Lipzen A."/>
            <person name="Labutti K."/>
            <person name="Grigoriev I.V."/>
            <person name="Murat C."/>
            <person name="Martin F."/>
            <person name="Albertini E."/>
            <person name="Donnini D."/>
            <person name="Bonito G."/>
        </authorList>
    </citation>
    <scope>NUCLEOTIDE SEQUENCE [LARGE SCALE GENOMIC DNA]</scope>
    <source>
        <strain evidence="10 11">Sb_GMNB300</strain>
    </source>
</reference>
<feature type="transmembrane region" description="Helical" evidence="9">
    <location>
        <begin position="537"/>
        <end position="560"/>
    </location>
</feature>
<dbReference type="InterPro" id="IPR045863">
    <property type="entry name" value="CorA_TM1_TM2"/>
</dbReference>
<accession>A0A5J5F8G4</accession>
<dbReference type="SUPFAM" id="SSF143865">
    <property type="entry name" value="CorA soluble domain-like"/>
    <property type="match status" value="1"/>
</dbReference>
<dbReference type="GO" id="GO:0050897">
    <property type="term" value="F:cobalt ion binding"/>
    <property type="evidence" value="ECO:0007669"/>
    <property type="project" value="TreeGrafter"/>
</dbReference>
<dbReference type="GO" id="GO:0000287">
    <property type="term" value="F:magnesium ion binding"/>
    <property type="evidence" value="ECO:0007669"/>
    <property type="project" value="TreeGrafter"/>
</dbReference>
<dbReference type="InterPro" id="IPR045861">
    <property type="entry name" value="CorA_cytoplasmic_dom"/>
</dbReference>
<protein>
    <recommendedName>
        <fullName evidence="12">Cora-like Mg2+ transporter protein-domain-containing protein</fullName>
    </recommendedName>
</protein>
<dbReference type="PANTHER" id="PTHR46494:SF1">
    <property type="entry name" value="CORA FAMILY METAL ION TRANSPORTER (EUROFUNG)"/>
    <property type="match status" value="1"/>
</dbReference>
<sequence>MSSSAQASPDRRPPLSADSHSYYKHFPAFRFRNLDDDAVYKECEEALKNPRTKNFIVDFGGAEKEGGQSWCALNVEGSQNIDALLRKRRQLEMRTRWINIFNPYEQPDLVNAITEYYGFSPRLSKVVTTPPVARQHAPPLPVHLPSRRRDRILGRGTSAAYESGGGGGRRDVEAQEATYSAASQLLQPLAAPEPLRVSDGLEMVAMENAVNPRAQMNYMNLVQKVWHFHAVEWGGRFICVGCNHHHKTSRETWDDKPKPSSFDEDGEELFDTGDYNPEGKRLWSWLTLCDDGTVISIHEPLGSVTDPTDILTVRRNMLTVFRSLSLSSAAKARSNNESSVALGSGLDDLPFRRHQPQNENVHGGPSLLLYYLFDDWHSSYDFVLGRGAPYSTQMRDLRNQMHKDPQLAHLSKLHKLSRQLAILRRMYETKKIIVDNILNRQENSTSKLHGVPPPVEEETDPNDPSVVFAMTMGDSSVLGVPLQPLSIAKFERLRDRITLYVLGELDALLSEKNELETLTFNLISLKQSDTVELLTRVTIWFAGFTFVFLPLTLITGYFSMQLSDLNGKYSQRTFWGASGITIILTLIVLYTVGKSTGTMEFSTMWKGVKKVWFSWLEKKRDRKQRKQKGL</sequence>
<feature type="transmembrane region" description="Helical" evidence="9">
    <location>
        <begin position="572"/>
        <end position="592"/>
    </location>
</feature>
<feature type="compositionally biased region" description="Acidic residues" evidence="8">
    <location>
        <begin position="262"/>
        <end position="271"/>
    </location>
</feature>
<dbReference type="InterPro" id="IPR002523">
    <property type="entry name" value="MgTranspt_CorA/ZnTranspt_ZntB"/>
</dbReference>
<keyword evidence="6 9" id="KW-1133">Transmembrane helix</keyword>
<name>A0A5J5F8G4_9PEZI</name>
<keyword evidence="11" id="KW-1185">Reference proteome</keyword>
<evidence type="ECO:0000256" key="4">
    <source>
        <dbReference type="ARBA" id="ARBA00022475"/>
    </source>
</evidence>
<evidence type="ECO:0000256" key="3">
    <source>
        <dbReference type="ARBA" id="ARBA00022448"/>
    </source>
</evidence>